<dbReference type="Proteomes" id="UP000245995">
    <property type="component" value="Chromosome CITRO92"/>
</dbReference>
<organism evidence="2 3">
    <name type="scientific">Citrobacter amalonaticus</name>
    <dbReference type="NCBI Taxonomy" id="35703"/>
    <lineage>
        <taxon>Bacteria</taxon>
        <taxon>Pseudomonadati</taxon>
        <taxon>Pseudomonadota</taxon>
        <taxon>Gammaproteobacteria</taxon>
        <taxon>Enterobacterales</taxon>
        <taxon>Enterobacteriaceae</taxon>
        <taxon>Citrobacter</taxon>
    </lineage>
</organism>
<evidence type="ECO:0000313" key="4">
    <source>
        <dbReference type="Proteomes" id="UP000292985"/>
    </source>
</evidence>
<reference evidence="1 4" key="2">
    <citation type="journal article" date="2019" name="Science, e1252229">
        <title>Invertible promoters mediate bacterial phase variation, antibiotic resistance, and host adaptation in the gut.</title>
        <authorList>
            <person name="Jiang X."/>
            <person name="Hall A.B."/>
            <person name="Arthur T.D."/>
            <person name="Plichta D.R."/>
            <person name="Covington C.T."/>
            <person name="Poyet M."/>
            <person name="Crothers J."/>
            <person name="Moses P.L."/>
            <person name="Tolonen A.C."/>
            <person name="Vlamakis H."/>
            <person name="Alm E.J."/>
            <person name="Xavier R.J."/>
        </authorList>
    </citation>
    <scope>NUCLEOTIDE SEQUENCE [LARGE SCALE GENOMIC DNA]</scope>
    <source>
        <strain evidence="1">Ca_0067</strain>
        <strain evidence="4">ca_0067</strain>
    </source>
</reference>
<reference evidence="2 3" key="1">
    <citation type="submission" date="2016-04" db="EMBL/GenBank/DDBJ databases">
        <authorList>
            <person name="Regsiter A."/>
            <person name="William W."/>
        </authorList>
    </citation>
    <scope>NUCLEOTIDE SEQUENCE [LARGE SCALE GENOMIC DNA]</scope>
    <source>
        <strain evidence="2 3">92</strain>
    </source>
</reference>
<accession>A0AAX2BJA0</accession>
<evidence type="ECO:0000313" key="1">
    <source>
        <dbReference type="EMBL" id="RYT42524.1"/>
    </source>
</evidence>
<dbReference type="EMBL" id="RCYA01000006">
    <property type="protein sequence ID" value="RYT42524.1"/>
    <property type="molecule type" value="Genomic_DNA"/>
</dbReference>
<dbReference type="Proteomes" id="UP000292985">
    <property type="component" value="Unassembled WGS sequence"/>
</dbReference>
<dbReference type="KEGG" id="caf:AL524_25365"/>
<sequence>MPGKWHKTTTILHFAGHSGCFQARLNDILRVVNSKIVDKYNIPLNQNAFPRYSQLEHARYE</sequence>
<evidence type="ECO:0000313" key="2">
    <source>
        <dbReference type="EMBL" id="SAZ62195.1"/>
    </source>
</evidence>
<protein>
    <submittedName>
        <fullName evidence="2">Uncharacterized protein</fullName>
    </submittedName>
</protein>
<keyword evidence="4" id="KW-1185">Reference proteome</keyword>
<dbReference type="RefSeq" id="WP_071888423.1">
    <property type="nucleotide sequence ID" value="NZ_JADPDZ010000009.1"/>
</dbReference>
<dbReference type="AlphaFoldDB" id="A0AAX2BJA0"/>
<name>A0AAX2BJA0_CITAM</name>
<dbReference type="EMBL" id="LT556085">
    <property type="protein sequence ID" value="SAZ62195.1"/>
    <property type="molecule type" value="Genomic_DNA"/>
</dbReference>
<proteinExistence type="predicted"/>
<evidence type="ECO:0000313" key="3">
    <source>
        <dbReference type="Proteomes" id="UP000245995"/>
    </source>
</evidence>
<gene>
    <name evidence="2" type="ORF">CITRO92_2683</name>
    <name evidence="1" type="ORF">EAJ18_16495</name>
</gene>